<evidence type="ECO:0000313" key="3">
    <source>
        <dbReference type="EMBL" id="CAI9949496.1"/>
    </source>
</evidence>
<comment type="similarity">
    <text evidence="1">Belongs to the peptidase C1 family.</text>
</comment>
<dbReference type="PANTHER" id="PTHR12411">
    <property type="entry name" value="CYSTEINE PROTEASE FAMILY C1-RELATED"/>
    <property type="match status" value="1"/>
</dbReference>
<proteinExistence type="inferred from homology"/>
<evidence type="ECO:0000259" key="2">
    <source>
        <dbReference type="SMART" id="SM00645"/>
    </source>
</evidence>
<dbReference type="GO" id="GO:0006508">
    <property type="term" value="P:proteolysis"/>
    <property type="evidence" value="ECO:0007669"/>
    <property type="project" value="InterPro"/>
</dbReference>
<comment type="caution">
    <text evidence="3">The sequence shown here is derived from an EMBL/GenBank/DDBJ whole genome shotgun (WGS) entry which is preliminary data.</text>
</comment>
<dbReference type="InterPro" id="IPR000668">
    <property type="entry name" value="Peptidase_C1A_C"/>
</dbReference>
<evidence type="ECO:0000313" key="5">
    <source>
        <dbReference type="Proteomes" id="UP001642409"/>
    </source>
</evidence>
<dbReference type="AlphaFoldDB" id="A0AA86UF63"/>
<dbReference type="PRINTS" id="PR00705">
    <property type="entry name" value="PAPAIN"/>
</dbReference>
<dbReference type="SUPFAM" id="SSF54001">
    <property type="entry name" value="Cysteine proteinases"/>
    <property type="match status" value="1"/>
</dbReference>
<dbReference type="InterPro" id="IPR013128">
    <property type="entry name" value="Peptidase_C1A"/>
</dbReference>
<dbReference type="Gene3D" id="3.90.70.10">
    <property type="entry name" value="Cysteine proteinases"/>
    <property type="match status" value="1"/>
</dbReference>
<dbReference type="EMBL" id="CATOUU010000799">
    <property type="protein sequence ID" value="CAI9949496.1"/>
    <property type="molecule type" value="Genomic_DNA"/>
</dbReference>
<dbReference type="EMBL" id="CAXDID020000455">
    <property type="protein sequence ID" value="CAL6093228.1"/>
    <property type="molecule type" value="Genomic_DNA"/>
</dbReference>
<dbReference type="Pfam" id="PF00112">
    <property type="entry name" value="Peptidase_C1"/>
    <property type="match status" value="1"/>
</dbReference>
<dbReference type="InterPro" id="IPR038765">
    <property type="entry name" value="Papain-like_cys_pep_sf"/>
</dbReference>
<sequence>MFAILSFTKDYYNHAFLEMLQNIPDMTWTPTIPERFKGMSQGDVYAHFMPLNVYKSVQTEQQESVEGNAPITFSWLDYIKQCMTVREQGKCGSCWAFSAVGSFSDNRCIKSYTEPHTVYSEQYMVSCDKTSLGCSGGYISKDVVFLKNTGVPTEKCVSYKSGKTNVTGSCPTKCDDGSALTTVKSKSYRSVCSSENSIKNAIYIGTIQTALTVYDDFMYYKSGIYQHKSGAQIGGHGVIFVGYGEQNGVKYWDVRNSWGTGWGEKGYFRIIRGQNECNIEHECYLIEV</sequence>
<evidence type="ECO:0000313" key="4">
    <source>
        <dbReference type="EMBL" id="CAL6093228.1"/>
    </source>
</evidence>
<organism evidence="3">
    <name type="scientific">Hexamita inflata</name>
    <dbReference type="NCBI Taxonomy" id="28002"/>
    <lineage>
        <taxon>Eukaryota</taxon>
        <taxon>Metamonada</taxon>
        <taxon>Diplomonadida</taxon>
        <taxon>Hexamitidae</taxon>
        <taxon>Hexamitinae</taxon>
        <taxon>Hexamita</taxon>
    </lineage>
</organism>
<reference evidence="3" key="1">
    <citation type="submission" date="2023-06" db="EMBL/GenBank/DDBJ databases">
        <authorList>
            <person name="Kurt Z."/>
        </authorList>
    </citation>
    <scope>NUCLEOTIDE SEQUENCE</scope>
</reference>
<dbReference type="PROSITE" id="PS00139">
    <property type="entry name" value="THIOL_PROTEASE_CYS"/>
    <property type="match status" value="1"/>
</dbReference>
<feature type="domain" description="Peptidase C1A papain C-terminal" evidence="2">
    <location>
        <begin position="69"/>
        <end position="287"/>
    </location>
</feature>
<name>A0AA86UF63_9EUKA</name>
<keyword evidence="5" id="KW-1185">Reference proteome</keyword>
<protein>
    <submittedName>
        <fullName evidence="3">Cathepsin B</fullName>
    </submittedName>
    <submittedName>
        <fullName evidence="4">Cathepsin_B</fullName>
    </submittedName>
</protein>
<evidence type="ECO:0000256" key="1">
    <source>
        <dbReference type="ARBA" id="ARBA00008455"/>
    </source>
</evidence>
<reference evidence="4 5" key="2">
    <citation type="submission" date="2024-07" db="EMBL/GenBank/DDBJ databases">
        <authorList>
            <person name="Akdeniz Z."/>
        </authorList>
    </citation>
    <scope>NUCLEOTIDE SEQUENCE [LARGE SCALE GENOMIC DNA]</scope>
</reference>
<dbReference type="Proteomes" id="UP001642409">
    <property type="component" value="Unassembled WGS sequence"/>
</dbReference>
<accession>A0AA86UF63</accession>
<dbReference type="InterPro" id="IPR000169">
    <property type="entry name" value="Pept_cys_AS"/>
</dbReference>
<gene>
    <name evidence="3" type="ORF">HINF_LOCUS37141</name>
    <name evidence="4" type="ORF">HINF_LOCUS66850</name>
</gene>
<dbReference type="GO" id="GO:0008234">
    <property type="term" value="F:cysteine-type peptidase activity"/>
    <property type="evidence" value="ECO:0007669"/>
    <property type="project" value="InterPro"/>
</dbReference>
<dbReference type="SMART" id="SM00645">
    <property type="entry name" value="Pept_C1"/>
    <property type="match status" value="1"/>
</dbReference>